<dbReference type="Proteomes" id="UP000192247">
    <property type="component" value="Unassembled WGS sequence"/>
</dbReference>
<comment type="caution">
    <text evidence="1">The sequence shown here is derived from an EMBL/GenBank/DDBJ whole genome shotgun (WGS) entry which is preliminary data.</text>
</comment>
<evidence type="ECO:0000313" key="1">
    <source>
        <dbReference type="EMBL" id="OQR76615.1"/>
    </source>
</evidence>
<proteinExistence type="predicted"/>
<gene>
    <name evidence="1" type="ORF">BIW11_03038</name>
</gene>
<accession>A0A1V9XT12</accession>
<organism evidence="1 2">
    <name type="scientific">Tropilaelaps mercedesae</name>
    <dbReference type="NCBI Taxonomy" id="418985"/>
    <lineage>
        <taxon>Eukaryota</taxon>
        <taxon>Metazoa</taxon>
        <taxon>Ecdysozoa</taxon>
        <taxon>Arthropoda</taxon>
        <taxon>Chelicerata</taxon>
        <taxon>Arachnida</taxon>
        <taxon>Acari</taxon>
        <taxon>Parasitiformes</taxon>
        <taxon>Mesostigmata</taxon>
        <taxon>Gamasina</taxon>
        <taxon>Dermanyssoidea</taxon>
        <taxon>Laelapidae</taxon>
        <taxon>Tropilaelaps</taxon>
    </lineage>
</organism>
<dbReference type="AlphaFoldDB" id="A0A1V9XT12"/>
<name>A0A1V9XT12_9ACAR</name>
<dbReference type="EMBL" id="MNPL01004603">
    <property type="protein sequence ID" value="OQR76615.1"/>
    <property type="molecule type" value="Genomic_DNA"/>
</dbReference>
<evidence type="ECO:0000313" key="2">
    <source>
        <dbReference type="Proteomes" id="UP000192247"/>
    </source>
</evidence>
<protein>
    <submittedName>
        <fullName evidence="1">Uncharacterized protein</fullName>
    </submittedName>
</protein>
<sequence>MTFAPKWVSIKATSGAYQVTGVTGDAVQEIDAFSLQNDMC</sequence>
<keyword evidence="2" id="KW-1185">Reference proteome</keyword>
<reference evidence="1 2" key="1">
    <citation type="journal article" date="2017" name="Gigascience">
        <title>Draft genome of the honey bee ectoparasitic mite, Tropilaelaps mercedesae, is shaped by the parasitic life history.</title>
        <authorList>
            <person name="Dong X."/>
            <person name="Armstrong S.D."/>
            <person name="Xia D."/>
            <person name="Makepeace B.L."/>
            <person name="Darby A.C."/>
            <person name="Kadowaki T."/>
        </authorList>
    </citation>
    <scope>NUCLEOTIDE SEQUENCE [LARGE SCALE GENOMIC DNA]</scope>
    <source>
        <strain evidence="1">Wuxi-XJTLU</strain>
    </source>
</reference>
<dbReference type="InParanoid" id="A0A1V9XT12"/>